<protein>
    <submittedName>
        <fullName evidence="3">Uncharacterized protein</fullName>
    </submittedName>
</protein>
<feature type="transmembrane region" description="Helical" evidence="2">
    <location>
        <begin position="204"/>
        <end position="226"/>
    </location>
</feature>
<keyword evidence="4" id="KW-1185">Reference proteome</keyword>
<evidence type="ECO:0000256" key="2">
    <source>
        <dbReference type="SAM" id="Phobius"/>
    </source>
</evidence>
<dbReference type="PANTHER" id="PTHR28640:SF1">
    <property type="entry name" value="ADP-RIBOSYLATION FACTOR-LIKE PROTEIN 6-INTERACTING PROTEIN 6"/>
    <property type="match status" value="1"/>
</dbReference>
<feature type="compositionally biased region" description="Basic and acidic residues" evidence="1">
    <location>
        <begin position="23"/>
        <end position="45"/>
    </location>
</feature>
<keyword evidence="2" id="KW-1133">Transmembrane helix</keyword>
<dbReference type="RefSeq" id="XP_038044981.1">
    <property type="nucleotide sequence ID" value="XM_038189053.1"/>
</dbReference>
<accession>A0A913Z1V1</accession>
<evidence type="ECO:0000256" key="1">
    <source>
        <dbReference type="SAM" id="MobiDB-lite"/>
    </source>
</evidence>
<reference evidence="3" key="1">
    <citation type="submission" date="2022-11" db="UniProtKB">
        <authorList>
            <consortium name="EnsemblMetazoa"/>
        </authorList>
    </citation>
    <scope>IDENTIFICATION</scope>
</reference>
<keyword evidence="2" id="KW-0812">Transmembrane</keyword>
<proteinExistence type="predicted"/>
<name>A0A913Z1V1_PATMI</name>
<dbReference type="Proteomes" id="UP000887568">
    <property type="component" value="Unplaced"/>
</dbReference>
<dbReference type="Pfam" id="PF15062">
    <property type="entry name" value="ARL6IP6"/>
    <property type="match status" value="1"/>
</dbReference>
<keyword evidence="2" id="KW-0472">Membrane</keyword>
<dbReference type="PANTHER" id="PTHR28640">
    <property type="entry name" value="ADP-RIBOSYLATION FACTOR-LIKE PROTEIN 6-INTERACTING PROTEIN 6"/>
    <property type="match status" value="1"/>
</dbReference>
<dbReference type="EnsemblMetazoa" id="XM_038189053.1">
    <property type="protein sequence ID" value="XP_038044981.1"/>
    <property type="gene ID" value="LOC119719575"/>
</dbReference>
<dbReference type="AlphaFoldDB" id="A0A913Z1V1"/>
<dbReference type="OMA" id="ILVVQWI"/>
<feature type="region of interest" description="Disordered" evidence="1">
    <location>
        <begin position="1"/>
        <end position="67"/>
    </location>
</feature>
<dbReference type="InterPro" id="IPR029383">
    <property type="entry name" value="ARL6IP6"/>
</dbReference>
<organism evidence="3 4">
    <name type="scientific">Patiria miniata</name>
    <name type="common">Bat star</name>
    <name type="synonym">Asterina miniata</name>
    <dbReference type="NCBI Taxonomy" id="46514"/>
    <lineage>
        <taxon>Eukaryota</taxon>
        <taxon>Metazoa</taxon>
        <taxon>Echinodermata</taxon>
        <taxon>Eleutherozoa</taxon>
        <taxon>Asterozoa</taxon>
        <taxon>Asteroidea</taxon>
        <taxon>Valvatacea</taxon>
        <taxon>Valvatida</taxon>
        <taxon>Asterinidae</taxon>
        <taxon>Patiria</taxon>
    </lineage>
</organism>
<feature type="transmembrane region" description="Helical" evidence="2">
    <location>
        <begin position="154"/>
        <end position="175"/>
    </location>
</feature>
<evidence type="ECO:0000313" key="4">
    <source>
        <dbReference type="Proteomes" id="UP000887568"/>
    </source>
</evidence>
<dbReference type="GeneID" id="119719575"/>
<dbReference type="OrthoDB" id="10070125at2759"/>
<evidence type="ECO:0000313" key="3">
    <source>
        <dbReference type="EnsemblMetazoa" id="XP_038044981.1"/>
    </source>
</evidence>
<feature type="transmembrane region" description="Helical" evidence="2">
    <location>
        <begin position="98"/>
        <end position="115"/>
    </location>
</feature>
<sequence length="228" mass="25696">MPRKRRNKDPVVQTLDFDEETDEATKTGDSLKSDRIPESGKHPHNLEGGTSPEAGGPPTASERPGYTELIPTDFTHRDRLRFSWPGGLAEDDGSPHRFLVSCACLICLILVVQWIKTEGYNLFLRWYLELWDREEVAKNQENDSVPFLGLSLGFLWSLLVSFLLGLSCLLFSWGITYQDSLQPGQFPPSPLSPKKLRKRSGHTFHSSYVMAIINGIAVFALSAWWLCT</sequence>